<dbReference type="Proteomes" id="UP000222106">
    <property type="component" value="Unassembled WGS sequence"/>
</dbReference>
<reference evidence="1 2" key="1">
    <citation type="submission" date="2017-10" db="EMBL/GenBank/DDBJ databases">
        <title>Sequencing the genomes of 1000 actinobacteria strains.</title>
        <authorList>
            <person name="Klenk H.-P."/>
        </authorList>
    </citation>
    <scope>NUCLEOTIDE SEQUENCE [LARGE SCALE GENOMIC DNA]</scope>
    <source>
        <strain evidence="1 2">DSM 21838</strain>
    </source>
</reference>
<comment type="caution">
    <text evidence="1">The sequence shown here is derived from an EMBL/GenBank/DDBJ whole genome shotgun (WGS) entry which is preliminary data.</text>
</comment>
<name>A0A2A9ES16_9MICO</name>
<accession>A0A2A9ES16</accession>
<dbReference type="AlphaFoldDB" id="A0A2A9ES16"/>
<organism evidence="1 2">
    <name type="scientific">Georgenia soli</name>
    <dbReference type="NCBI Taxonomy" id="638953"/>
    <lineage>
        <taxon>Bacteria</taxon>
        <taxon>Bacillati</taxon>
        <taxon>Actinomycetota</taxon>
        <taxon>Actinomycetes</taxon>
        <taxon>Micrococcales</taxon>
        <taxon>Bogoriellaceae</taxon>
        <taxon>Georgenia</taxon>
    </lineage>
</organism>
<evidence type="ECO:0000313" key="2">
    <source>
        <dbReference type="Proteomes" id="UP000222106"/>
    </source>
</evidence>
<protein>
    <submittedName>
        <fullName evidence="1">Uncharacterized protein</fullName>
    </submittedName>
</protein>
<dbReference type="RefSeq" id="WP_143427069.1">
    <property type="nucleotide sequence ID" value="NZ_PDJI01000004.1"/>
</dbReference>
<sequence length="155" mass="16637">MAVVAAAELVLDVARGTLYVDAGAPTAALPTPPRMAAHDDQSIVLACAGDVMYATVGIESHDQAPAPLADPWITALEKVVMNLPSGDLLLENLDGGEVRYPDLGITAGRWNVDVHVAGREKALALQDQMDAEFERGNLDLLPGLGPERWLVRFWR</sequence>
<keyword evidence="2" id="KW-1185">Reference proteome</keyword>
<dbReference type="EMBL" id="PDJI01000004">
    <property type="protein sequence ID" value="PFG41062.1"/>
    <property type="molecule type" value="Genomic_DNA"/>
</dbReference>
<gene>
    <name evidence="1" type="ORF">ATJ97_3608</name>
</gene>
<evidence type="ECO:0000313" key="1">
    <source>
        <dbReference type="EMBL" id="PFG41062.1"/>
    </source>
</evidence>
<proteinExistence type="predicted"/>
<dbReference type="OrthoDB" id="4324574at2"/>